<dbReference type="GO" id="GO:0016779">
    <property type="term" value="F:nucleotidyltransferase activity"/>
    <property type="evidence" value="ECO:0007669"/>
    <property type="project" value="InterPro"/>
</dbReference>
<dbReference type="CDD" id="cd05403">
    <property type="entry name" value="NT_KNTase_like"/>
    <property type="match status" value="1"/>
</dbReference>
<organism evidence="2 3">
    <name type="scientific">Thiospirochaeta perfilievii</name>
    <dbReference type="NCBI Taxonomy" id="252967"/>
    <lineage>
        <taxon>Bacteria</taxon>
        <taxon>Pseudomonadati</taxon>
        <taxon>Spirochaetota</taxon>
        <taxon>Spirochaetia</taxon>
        <taxon>Spirochaetales</taxon>
        <taxon>Spirochaetaceae</taxon>
        <taxon>Thiospirochaeta</taxon>
    </lineage>
</organism>
<dbReference type="Proteomes" id="UP000323824">
    <property type="component" value="Chromosome"/>
</dbReference>
<dbReference type="InterPro" id="IPR043519">
    <property type="entry name" value="NT_sf"/>
</dbReference>
<sequence length="107" mass="12453">MIADIDLIKKDITERLKVLNPEKIILFGSYAYGNPSEDSDLDICVVEDKVESKIAEKTKIRALLKDIRVSKDIIVSYKEEYDFYKTQINSVFYDIETKGDLLWQRNS</sequence>
<dbReference type="Gene3D" id="3.30.460.10">
    <property type="entry name" value="Beta Polymerase, domain 2"/>
    <property type="match status" value="1"/>
</dbReference>
<dbReference type="OrthoDB" id="9799750at2"/>
<accession>A0A5C1QE53</accession>
<evidence type="ECO:0000313" key="2">
    <source>
        <dbReference type="EMBL" id="QEN05340.1"/>
    </source>
</evidence>
<dbReference type="PANTHER" id="PTHR37030:SF1">
    <property type="entry name" value="NUCLEOTIDYLTRANSFERASE"/>
    <property type="match status" value="1"/>
</dbReference>
<dbReference type="RefSeq" id="WP_149568578.1">
    <property type="nucleotide sequence ID" value="NZ_CP035807.1"/>
</dbReference>
<name>A0A5C1QE53_9SPIO</name>
<dbReference type="KEGG" id="sper:EW093_11665"/>
<dbReference type="AlphaFoldDB" id="A0A5C1QE53"/>
<dbReference type="Pfam" id="PF01909">
    <property type="entry name" value="NTP_transf_2"/>
    <property type="match status" value="1"/>
</dbReference>
<protein>
    <submittedName>
        <fullName evidence="2">Nucleotidyltransferase domain-containing protein</fullName>
    </submittedName>
</protein>
<reference evidence="2 3" key="2">
    <citation type="submission" date="2019-09" db="EMBL/GenBank/DDBJ databases">
        <title>Complete Genome Sequence and Methylome Analysis of free living Spirochaetas.</title>
        <authorList>
            <person name="Leshcheva N."/>
            <person name="Mikheeva N."/>
        </authorList>
    </citation>
    <scope>NUCLEOTIDE SEQUENCE [LARGE SCALE GENOMIC DNA]</scope>
    <source>
        <strain evidence="2 3">P</strain>
    </source>
</reference>
<evidence type="ECO:0000313" key="3">
    <source>
        <dbReference type="Proteomes" id="UP000323824"/>
    </source>
</evidence>
<proteinExistence type="predicted"/>
<feature type="domain" description="Polymerase nucleotidyl transferase" evidence="1">
    <location>
        <begin position="8"/>
        <end position="83"/>
    </location>
</feature>
<gene>
    <name evidence="2" type="ORF">EW093_11665</name>
</gene>
<dbReference type="EMBL" id="CP035807">
    <property type="protein sequence ID" value="QEN05340.1"/>
    <property type="molecule type" value="Genomic_DNA"/>
</dbReference>
<dbReference type="SUPFAM" id="SSF81301">
    <property type="entry name" value="Nucleotidyltransferase"/>
    <property type="match status" value="1"/>
</dbReference>
<reference evidence="2 3" key="1">
    <citation type="submission" date="2019-02" db="EMBL/GenBank/DDBJ databases">
        <authorList>
            <person name="Fomenkov A."/>
            <person name="Dubinina G."/>
            <person name="Grabovich M."/>
            <person name="Vincze T."/>
            <person name="Roberts R.J."/>
        </authorList>
    </citation>
    <scope>NUCLEOTIDE SEQUENCE [LARGE SCALE GENOMIC DNA]</scope>
    <source>
        <strain evidence="2 3">P</strain>
    </source>
</reference>
<keyword evidence="3" id="KW-1185">Reference proteome</keyword>
<keyword evidence="2" id="KW-0808">Transferase</keyword>
<evidence type="ECO:0000259" key="1">
    <source>
        <dbReference type="Pfam" id="PF01909"/>
    </source>
</evidence>
<dbReference type="PANTHER" id="PTHR37030">
    <property type="entry name" value="NUCLEOTIDYLTRANSFERASE"/>
    <property type="match status" value="1"/>
</dbReference>
<dbReference type="InterPro" id="IPR002934">
    <property type="entry name" value="Polymerase_NTP_transf_dom"/>
</dbReference>